<dbReference type="EMBL" id="AXCW01000110">
    <property type="protein sequence ID" value="EYR63262.1"/>
    <property type="molecule type" value="Genomic_DNA"/>
</dbReference>
<feature type="region of interest" description="Disordered" evidence="1">
    <location>
        <begin position="1"/>
        <end position="32"/>
    </location>
</feature>
<proteinExistence type="predicted"/>
<evidence type="ECO:0000313" key="3">
    <source>
        <dbReference type="Proteomes" id="UP000019753"/>
    </source>
</evidence>
<dbReference type="RefSeq" id="WP_034226320.1">
    <property type="nucleotide sequence ID" value="NZ_AXCW01000110.1"/>
</dbReference>
<dbReference type="Proteomes" id="UP000019753">
    <property type="component" value="Unassembled WGS sequence"/>
</dbReference>
<comment type="caution">
    <text evidence="2">The sequence shown here is derived from an EMBL/GenBank/DDBJ whole genome shotgun (WGS) entry which is preliminary data.</text>
</comment>
<accession>A0A021VW02</accession>
<protein>
    <recommendedName>
        <fullName evidence="4">PhiRv1 phage protein</fullName>
    </recommendedName>
</protein>
<sequence length="73" mass="8005">MATDTWTHHRAKVAALSRDRSPDDPALTSARQSLKAARLEDYIRRTVDAAPPLTPEQRDRLALLLRGGGEAVA</sequence>
<dbReference type="AlphaFoldDB" id="A0A021VW02"/>
<evidence type="ECO:0000256" key="1">
    <source>
        <dbReference type="SAM" id="MobiDB-lite"/>
    </source>
</evidence>
<evidence type="ECO:0008006" key="4">
    <source>
        <dbReference type="Google" id="ProtNLM"/>
    </source>
</evidence>
<gene>
    <name evidence="2" type="ORF">N866_01820</name>
</gene>
<dbReference type="OrthoDB" id="5124197at2"/>
<keyword evidence="3" id="KW-1185">Reference proteome</keyword>
<reference evidence="2 3" key="1">
    <citation type="submission" date="2014-01" db="EMBL/GenBank/DDBJ databases">
        <title>Actinotalea ferrariae CF5-4.</title>
        <authorList>
            <person name="Chen F."/>
            <person name="Li Y."/>
            <person name="Wang G."/>
        </authorList>
    </citation>
    <scope>NUCLEOTIDE SEQUENCE [LARGE SCALE GENOMIC DNA]</scope>
    <source>
        <strain evidence="2 3">CF5-4</strain>
    </source>
</reference>
<evidence type="ECO:0000313" key="2">
    <source>
        <dbReference type="EMBL" id="EYR63262.1"/>
    </source>
</evidence>
<name>A0A021VW02_9CELL</name>
<organism evidence="2 3">
    <name type="scientific">Actinotalea ferrariae CF5-4</name>
    <dbReference type="NCBI Taxonomy" id="948458"/>
    <lineage>
        <taxon>Bacteria</taxon>
        <taxon>Bacillati</taxon>
        <taxon>Actinomycetota</taxon>
        <taxon>Actinomycetes</taxon>
        <taxon>Micrococcales</taxon>
        <taxon>Cellulomonadaceae</taxon>
        <taxon>Actinotalea</taxon>
    </lineage>
</organism>